<dbReference type="Proteomes" id="UP001164929">
    <property type="component" value="Chromosome 18"/>
</dbReference>
<proteinExistence type="predicted"/>
<keyword evidence="2" id="KW-1185">Reference proteome</keyword>
<sequence length="76" mass="8528">MLQKQGWYRSAMTHIKSAETVEVTAPMFLHAGYELFFYNARHSADPCNVLTGHETGGVQLLATAMVFNDTVKMEFS</sequence>
<dbReference type="AlphaFoldDB" id="A0AAD6LDI5"/>
<gene>
    <name evidence="1" type="ORF">NC653_039324</name>
</gene>
<name>A0AAD6LDI5_9ROSI</name>
<evidence type="ECO:0000313" key="1">
    <source>
        <dbReference type="EMBL" id="KAJ6957351.1"/>
    </source>
</evidence>
<accession>A0AAD6LDI5</accession>
<protein>
    <submittedName>
        <fullName evidence="1">Uncharacterized protein</fullName>
    </submittedName>
</protein>
<evidence type="ECO:0000313" key="2">
    <source>
        <dbReference type="Proteomes" id="UP001164929"/>
    </source>
</evidence>
<reference evidence="1 2" key="1">
    <citation type="journal article" date="2023" name="Mol. Ecol. Resour.">
        <title>Chromosome-level genome assembly of a triploid poplar Populus alba 'Berolinensis'.</title>
        <authorList>
            <person name="Chen S."/>
            <person name="Yu Y."/>
            <person name="Wang X."/>
            <person name="Wang S."/>
            <person name="Zhang T."/>
            <person name="Zhou Y."/>
            <person name="He R."/>
            <person name="Meng N."/>
            <person name="Wang Y."/>
            <person name="Liu W."/>
            <person name="Liu Z."/>
            <person name="Liu J."/>
            <person name="Guo Q."/>
            <person name="Huang H."/>
            <person name="Sederoff R.R."/>
            <person name="Wang G."/>
            <person name="Qu G."/>
            <person name="Chen S."/>
        </authorList>
    </citation>
    <scope>NUCLEOTIDE SEQUENCE [LARGE SCALE GENOMIC DNA]</scope>
    <source>
        <strain evidence="1">SC-2020</strain>
    </source>
</reference>
<comment type="caution">
    <text evidence="1">The sequence shown here is derived from an EMBL/GenBank/DDBJ whole genome shotgun (WGS) entry which is preliminary data.</text>
</comment>
<organism evidence="1 2">
    <name type="scientific">Populus alba x Populus x berolinensis</name>
    <dbReference type="NCBI Taxonomy" id="444605"/>
    <lineage>
        <taxon>Eukaryota</taxon>
        <taxon>Viridiplantae</taxon>
        <taxon>Streptophyta</taxon>
        <taxon>Embryophyta</taxon>
        <taxon>Tracheophyta</taxon>
        <taxon>Spermatophyta</taxon>
        <taxon>Magnoliopsida</taxon>
        <taxon>eudicotyledons</taxon>
        <taxon>Gunneridae</taxon>
        <taxon>Pentapetalae</taxon>
        <taxon>rosids</taxon>
        <taxon>fabids</taxon>
        <taxon>Malpighiales</taxon>
        <taxon>Salicaceae</taxon>
        <taxon>Saliceae</taxon>
        <taxon>Populus</taxon>
    </lineage>
</organism>
<dbReference type="EMBL" id="JAQIZT010000018">
    <property type="protein sequence ID" value="KAJ6957351.1"/>
    <property type="molecule type" value="Genomic_DNA"/>
</dbReference>